<accession>A0AA86Y5P4</accession>
<evidence type="ECO:0000313" key="1">
    <source>
        <dbReference type="EMBL" id="DBA35643.1"/>
    </source>
</evidence>
<dbReference type="EMBL" id="BK063680">
    <property type="protein sequence ID" value="DBA35643.1"/>
    <property type="molecule type" value="Genomic_DNA"/>
</dbReference>
<proteinExistence type="predicted"/>
<protein>
    <submittedName>
        <fullName evidence="1">Uncharacterized protein</fullName>
    </submittedName>
</protein>
<sequence>MGNPKSNAKAKEFARARRDRYKAHLLAELDMFKRFGHDGPDADIRREELACIEWLESRGDPRELDSGTMREYRMREEE</sequence>
<dbReference type="GeneID" id="301841402"/>
<gene>
    <name evidence="1" type="ORF">vir335_00087</name>
</gene>
<reference evidence="1 2" key="1">
    <citation type="journal article" date="2023" name="Nat. Microbiol.">
        <title>A compendium of viruses from methanogenic archaea reveals their diversity and adaptations to the gut environment.</title>
        <authorList>
            <person name="Medvedeva S."/>
            <person name="Borrel G."/>
            <person name="Krupovic M."/>
            <person name="Gribaldo S."/>
        </authorList>
    </citation>
    <scope>NUCLEOTIDE SEQUENCE [LARGE SCALE GENOMIC DNA]</scope>
</reference>
<keyword evidence="2" id="KW-1185">Reference proteome</keyword>
<organism evidence="1 2">
    <name type="scientific">Caudoviricetes sp. vir335</name>
    <dbReference type="NCBI Taxonomy" id="3068357"/>
    <lineage>
        <taxon>Viruses</taxon>
        <taxon>Duplodnaviria</taxon>
        <taxon>Heunggongvirae</taxon>
        <taxon>Uroviricota</taxon>
        <taxon>Caudoviricetes</taxon>
    </lineage>
</organism>
<evidence type="ECO:0000313" key="2">
    <source>
        <dbReference type="Proteomes" id="UP001302000"/>
    </source>
</evidence>
<dbReference type="RefSeq" id="YP_013605547.1">
    <property type="nucleotide sequence ID" value="NC_134205.1"/>
</dbReference>
<dbReference type="Proteomes" id="UP001302000">
    <property type="component" value="Segment"/>
</dbReference>
<name>A0AA86Y5P4_9CAUD</name>